<name>A0A2W7RP86_9RHOB</name>
<keyword evidence="1" id="KW-0472">Membrane</keyword>
<dbReference type="EMBL" id="QKZS01000002">
    <property type="protein sequence ID" value="PZX57307.1"/>
    <property type="molecule type" value="Genomic_DNA"/>
</dbReference>
<sequence>MLTELKALLTRSSATLLEDAIGVASLFSLLIAALYLPSAL</sequence>
<protein>
    <submittedName>
        <fullName evidence="2">Uncharacterized protein</fullName>
    </submittedName>
</protein>
<evidence type="ECO:0000313" key="3">
    <source>
        <dbReference type="Proteomes" id="UP000249538"/>
    </source>
</evidence>
<dbReference type="RefSeq" id="WP_258186543.1">
    <property type="nucleotide sequence ID" value="NZ_QKZS01000002.1"/>
</dbReference>
<dbReference type="Proteomes" id="UP000249538">
    <property type="component" value="Unassembled WGS sequence"/>
</dbReference>
<dbReference type="AlphaFoldDB" id="A0A2W7RP86"/>
<proteinExistence type="predicted"/>
<comment type="caution">
    <text evidence="2">The sequence shown here is derived from an EMBL/GenBank/DDBJ whole genome shotgun (WGS) entry which is preliminary data.</text>
</comment>
<gene>
    <name evidence="2" type="ORF">LX76_00849</name>
</gene>
<keyword evidence="1" id="KW-1133">Transmembrane helix</keyword>
<keyword evidence="1" id="KW-0812">Transmembrane</keyword>
<evidence type="ECO:0000313" key="2">
    <source>
        <dbReference type="EMBL" id="PZX57307.1"/>
    </source>
</evidence>
<feature type="transmembrane region" description="Helical" evidence="1">
    <location>
        <begin position="20"/>
        <end position="37"/>
    </location>
</feature>
<evidence type="ECO:0000256" key="1">
    <source>
        <dbReference type="SAM" id="Phobius"/>
    </source>
</evidence>
<organism evidence="2 3">
    <name type="scientific">Cereibacter changlensis</name>
    <dbReference type="NCBI Taxonomy" id="402884"/>
    <lineage>
        <taxon>Bacteria</taxon>
        <taxon>Pseudomonadati</taxon>
        <taxon>Pseudomonadota</taxon>
        <taxon>Alphaproteobacteria</taxon>
        <taxon>Rhodobacterales</taxon>
        <taxon>Paracoccaceae</taxon>
        <taxon>Cereibacter</taxon>
    </lineage>
</organism>
<accession>A0A2W7RP86</accession>
<reference evidence="2 3" key="1">
    <citation type="submission" date="2018-06" db="EMBL/GenBank/DDBJ databases">
        <title>Genomic Encyclopedia of Archaeal and Bacterial Type Strains, Phase II (KMG-II): from individual species to whole genera.</title>
        <authorList>
            <person name="Goeker M."/>
        </authorList>
    </citation>
    <scope>NUCLEOTIDE SEQUENCE [LARGE SCALE GENOMIC DNA]</scope>
    <source>
        <strain evidence="2 3">DSM 18774</strain>
    </source>
</reference>